<dbReference type="AlphaFoldDB" id="A0A852TYY0"/>
<comment type="caution">
    <text evidence="2">The sequence shown here is derived from an EMBL/GenBank/DDBJ whole genome shotgun (WGS) entry which is preliminary data.</text>
</comment>
<dbReference type="Proteomes" id="UP000589036">
    <property type="component" value="Unassembled WGS sequence"/>
</dbReference>
<proteinExistence type="predicted"/>
<organism evidence="2 3">
    <name type="scientific">Spinactinospora alkalitolerans</name>
    <dbReference type="NCBI Taxonomy" id="687207"/>
    <lineage>
        <taxon>Bacteria</taxon>
        <taxon>Bacillati</taxon>
        <taxon>Actinomycetota</taxon>
        <taxon>Actinomycetes</taxon>
        <taxon>Streptosporangiales</taxon>
        <taxon>Nocardiopsidaceae</taxon>
        <taxon>Spinactinospora</taxon>
    </lineage>
</organism>
<sequence length="293" mass="31130">MNRVLRPLSLITVLLAVAGCQGGDSEGSDEASEVPSPVPAEQMEAAELPEDPGELADLVADRMETAQTVDVGISLEPDEEEAAPVESTTMTLRMLDPPTARMEVVESDKETPTTTEIIVIDGVVYTRLEGQAIVDGKSWMRLSREDVAEAESELGPFAEIFTVVLDETDAALTEATGDTGLDVVRLGELTEDPETVAEDGAELTRFTGETSAYDVADAGNETYRDLVDAGLEEVSWTLTVGDKGLPSEFSTEILTPDGRPATSTVSYSDWGAEVEIAAPPEEDTGTLQESLSG</sequence>
<evidence type="ECO:0000256" key="1">
    <source>
        <dbReference type="SAM" id="MobiDB-lite"/>
    </source>
</evidence>
<gene>
    <name evidence="2" type="ORF">HDA32_004309</name>
</gene>
<accession>A0A852TYY0</accession>
<evidence type="ECO:0000313" key="3">
    <source>
        <dbReference type="Proteomes" id="UP000589036"/>
    </source>
</evidence>
<name>A0A852TYY0_9ACTN</name>
<evidence type="ECO:0008006" key="4">
    <source>
        <dbReference type="Google" id="ProtNLM"/>
    </source>
</evidence>
<evidence type="ECO:0000313" key="2">
    <source>
        <dbReference type="EMBL" id="NYE49189.1"/>
    </source>
</evidence>
<dbReference type="Gene3D" id="2.50.20.20">
    <property type="match status" value="1"/>
</dbReference>
<keyword evidence="3" id="KW-1185">Reference proteome</keyword>
<dbReference type="PROSITE" id="PS51257">
    <property type="entry name" value="PROKAR_LIPOPROTEIN"/>
    <property type="match status" value="1"/>
</dbReference>
<dbReference type="EMBL" id="JACCCC010000001">
    <property type="protein sequence ID" value="NYE49189.1"/>
    <property type="molecule type" value="Genomic_DNA"/>
</dbReference>
<dbReference type="SUPFAM" id="SSF89392">
    <property type="entry name" value="Prokaryotic lipoproteins and lipoprotein localization factors"/>
    <property type="match status" value="1"/>
</dbReference>
<dbReference type="InterPro" id="IPR029046">
    <property type="entry name" value="LolA/LolB/LppX"/>
</dbReference>
<dbReference type="RefSeq" id="WP_246334442.1">
    <property type="nucleotide sequence ID" value="NZ_BAAAYY010000031.1"/>
</dbReference>
<protein>
    <recommendedName>
        <fullName evidence="4">LppX_LprAFG lipoprotein</fullName>
    </recommendedName>
</protein>
<feature type="region of interest" description="Disordered" evidence="1">
    <location>
        <begin position="22"/>
        <end position="51"/>
    </location>
</feature>
<reference evidence="2 3" key="1">
    <citation type="submission" date="2020-07" db="EMBL/GenBank/DDBJ databases">
        <title>Sequencing the genomes of 1000 actinobacteria strains.</title>
        <authorList>
            <person name="Klenk H.-P."/>
        </authorList>
    </citation>
    <scope>NUCLEOTIDE SEQUENCE [LARGE SCALE GENOMIC DNA]</scope>
    <source>
        <strain evidence="2 3">CXB654</strain>
    </source>
</reference>